<dbReference type="GO" id="GO:1902929">
    <property type="term" value="C:plasma membrane of growing cell tip"/>
    <property type="evidence" value="ECO:0007669"/>
    <property type="project" value="TreeGrafter"/>
</dbReference>
<feature type="domain" description="Rax2-like C-terminal" evidence="2">
    <location>
        <begin position="910"/>
        <end position="1174"/>
    </location>
</feature>
<gene>
    <name evidence="5" type="primary">MPUL0B09450</name>
    <name evidence="5" type="ORF">METSCH_B09450</name>
</gene>
<dbReference type="InterPro" id="IPR024982">
    <property type="entry name" value="Rax2-like_C"/>
</dbReference>
<dbReference type="Proteomes" id="UP000292447">
    <property type="component" value="Chromosome II"/>
</dbReference>
<evidence type="ECO:0000259" key="2">
    <source>
        <dbReference type="Pfam" id="PF12768"/>
    </source>
</evidence>
<name>A0A4P6XNB6_9ASCO</name>
<dbReference type="InterPro" id="IPR048266">
    <property type="entry name" value="Rax2-like_second"/>
</dbReference>
<dbReference type="PANTHER" id="PTHR31778:SF2">
    <property type="entry name" value="BUD SITE SELECTION PROTEIN RAX2"/>
    <property type="match status" value="1"/>
</dbReference>
<dbReference type="SUPFAM" id="SSF50978">
    <property type="entry name" value="WD40 repeat-like"/>
    <property type="match status" value="1"/>
</dbReference>
<dbReference type="GO" id="GO:0005621">
    <property type="term" value="C:cellular bud scar"/>
    <property type="evidence" value="ECO:0007669"/>
    <property type="project" value="TreeGrafter"/>
</dbReference>
<evidence type="ECO:0000256" key="1">
    <source>
        <dbReference type="SAM" id="Phobius"/>
    </source>
</evidence>
<evidence type="ECO:0000259" key="4">
    <source>
        <dbReference type="Pfam" id="PF20843"/>
    </source>
</evidence>
<dbReference type="Pfam" id="PF20842">
    <property type="entry name" value="Rax2_2"/>
    <property type="match status" value="1"/>
</dbReference>
<sequence length="1252" mass="136298">MGQPEKGGTVTRLLPLAADSVLVEGTFSAIDGNDVTPPVIYNVTLQELTPILTSLLRKRADTVTGRVLTTFVDGDLIYLGGDFEFNGTYGAAVYSISEQTVLSMPFRGFGENASVNAIAKYPLEGDDALIIYGGSFNSLGLPELLMHNISIPMQNSTNSTNTSLIQAEQVISLKHATFSSVNGILLNDDTALICPTQSTSWALENNSGGELRVLLPLEMRGLKPTKVRLYVPANSLDGIRDFRIYSYPNNGIMNLTYVDPNTNEFAFCDAFCPLQLGSTLKDSVDQNIEEADLYSDDDSVYLDENGSFSLYLDSETKTRNVGYGRNYQEFAFVNDIMIDAIGLTTVSWYGSRGEFAGLELYLDAITVYGNETLNEPNCGSESAQNSNSAVINSGDWQPVLSLTDAVTNNDYLVSVVDDSSSITLYPNISYAGNYSILFYTPGCSTDNSCAQRSIINVTLTDVNDDLLSSNLIYQNNLENKFDYLFYGHLNGSSTNNGRNKVQIEFVEQIDTSASDPWVVVDKIVANIVELDDTVISNSTNSTTNSTSHMITTMSLNGLFEYSLANFSLFSENLVYENANNHEVIKDTNTFVGNSTINVLSGNLSETLSISNIVYSSDSRLIFLNGNLTSLNVSLLNSNLISLAVDGYNSTANDTEISSITKRFAKRDDQTIFGANFNDSVSTIENINDGVVVLGRFSMTESSGLQNLTNENSTTTTANNFALYSNDQWFSFGNAYVDSDFSEFTSLVLNDTEFYVFSSTDGTYLTWDNTKKEWSKSKDKLDINSAVTLGNSQQVIGGLSFGVMDYYGVNQGFFRNNDGFSSLDLELINGSVLTSYFLNSTFSVIGGTFGAENTTEHVTFLVNNTGVPLQEAAQWSEDTAVTSLYINTDQEFLFIGTNGSVQVRDANVTGLLVYNLKNESFSSVQPPDLSTTDGSALEVNALALYDQSSQLFVGGNFDLAGSLGCESVCLYDIENTRWISPYSGAQSMLVGGSVTDAKFVASDSILVSGNLTFNGTGSNFLVYDFSNNIFSAVGDGMNDTGVTEPISKFLLNDNANSALEARMAAIGSGFVIGYNGSGWSRIDEGIQYSDQTELSDLALVQLSQQNSNNGDATYFDSNKALLLSGKFNLTDYGSVSAALFDGTNWIPYVFSLKDSTLGQINSLLLEELYKSQSSSDLKTKTHKLSVGQVVGVSLACALGSTALLGLLYVIPVFFLLKGSKKKERVDQRIHEDEMMDIVNPEELIHEMDAQRNY</sequence>
<reference evidence="6" key="1">
    <citation type="submission" date="2019-03" db="EMBL/GenBank/DDBJ databases">
        <title>Snf2 controls pulcherriminic acid biosynthesis and connects pigmentation and antifungal activity of the yeast Metschnikowia pulcherrima.</title>
        <authorList>
            <person name="Gore-Lloyd D."/>
            <person name="Sumann I."/>
            <person name="Brachmann A.O."/>
            <person name="Schneeberger K."/>
            <person name="Ortiz-Merino R.A."/>
            <person name="Moreno-Beltran M."/>
            <person name="Schlaefli M."/>
            <person name="Kirner P."/>
            <person name="Santos Kron A."/>
            <person name="Wolfe K.H."/>
            <person name="Piel J."/>
            <person name="Ahrens C.H."/>
            <person name="Henk D."/>
            <person name="Freimoser F.M."/>
        </authorList>
    </citation>
    <scope>NUCLEOTIDE SEQUENCE [LARGE SCALE GENOMIC DNA]</scope>
    <source>
        <strain evidence="6">APC 1.2</strain>
    </source>
</reference>
<keyword evidence="1" id="KW-1133">Transmembrane helix</keyword>
<keyword evidence="1" id="KW-0472">Membrane</keyword>
<dbReference type="Pfam" id="PF12768">
    <property type="entry name" value="Rax2"/>
    <property type="match status" value="1"/>
</dbReference>
<feature type="domain" description="Rax2-like third" evidence="4">
    <location>
        <begin position="367"/>
        <end position="527"/>
    </location>
</feature>
<evidence type="ECO:0000259" key="3">
    <source>
        <dbReference type="Pfam" id="PF20842"/>
    </source>
</evidence>
<dbReference type="AlphaFoldDB" id="A0A4P6XNB6"/>
<dbReference type="InterPro" id="IPR048265">
    <property type="entry name" value="Rax2-like_third"/>
</dbReference>
<dbReference type="STRING" id="2163413.A0A4P6XNB6"/>
<dbReference type="PANTHER" id="PTHR31778">
    <property type="entry name" value="BUD SITE SELECTION PROTEIN RAX2"/>
    <property type="match status" value="1"/>
</dbReference>
<evidence type="ECO:0000313" key="6">
    <source>
        <dbReference type="Proteomes" id="UP000292447"/>
    </source>
</evidence>
<keyword evidence="6" id="KW-1185">Reference proteome</keyword>
<protein>
    <submittedName>
        <fullName evidence="5">Cortical protein marker for cell polarity</fullName>
    </submittedName>
</protein>
<dbReference type="InterPro" id="IPR036322">
    <property type="entry name" value="WD40_repeat_dom_sf"/>
</dbReference>
<proteinExistence type="predicted"/>
<organism evidence="5 6">
    <name type="scientific">Metschnikowia aff. pulcherrima</name>
    <dbReference type="NCBI Taxonomy" id="2163413"/>
    <lineage>
        <taxon>Eukaryota</taxon>
        <taxon>Fungi</taxon>
        <taxon>Dikarya</taxon>
        <taxon>Ascomycota</taxon>
        <taxon>Saccharomycotina</taxon>
        <taxon>Pichiomycetes</taxon>
        <taxon>Metschnikowiaceae</taxon>
        <taxon>Metschnikowia</taxon>
    </lineage>
</organism>
<dbReference type="GO" id="GO:0000282">
    <property type="term" value="P:cellular bud site selection"/>
    <property type="evidence" value="ECO:0007669"/>
    <property type="project" value="TreeGrafter"/>
</dbReference>
<evidence type="ECO:0000313" key="5">
    <source>
        <dbReference type="EMBL" id="QBM87736.1"/>
    </source>
</evidence>
<dbReference type="EMBL" id="CP034457">
    <property type="protein sequence ID" value="QBM87736.1"/>
    <property type="molecule type" value="Genomic_DNA"/>
</dbReference>
<feature type="transmembrane region" description="Helical" evidence="1">
    <location>
        <begin position="1188"/>
        <end position="1215"/>
    </location>
</feature>
<keyword evidence="1" id="KW-0812">Transmembrane</keyword>
<dbReference type="Pfam" id="PF20843">
    <property type="entry name" value="Rax2_3"/>
    <property type="match status" value="1"/>
</dbReference>
<feature type="domain" description="Rax2-like second" evidence="3">
    <location>
        <begin position="166"/>
        <end position="354"/>
    </location>
</feature>
<dbReference type="GO" id="GO:0005935">
    <property type="term" value="C:cellular bud neck"/>
    <property type="evidence" value="ECO:0007669"/>
    <property type="project" value="TreeGrafter"/>
</dbReference>
<accession>A0A4P6XNB6</accession>